<dbReference type="KEGG" id="npi:G7071_10185"/>
<dbReference type="Pfam" id="PF19650">
    <property type="entry name" value="DUF6153"/>
    <property type="match status" value="1"/>
</dbReference>
<evidence type="ECO:0000256" key="1">
    <source>
        <dbReference type="SAM" id="MobiDB-lite"/>
    </source>
</evidence>
<accession>A0A6G7YGM2</accession>
<reference evidence="3 4" key="1">
    <citation type="submission" date="2020-03" db="EMBL/GenBank/DDBJ databases">
        <title>Nocardioides sp. nov., isolated from fish.</title>
        <authorList>
            <person name="Hyun D.-W."/>
            <person name="Bae J.-W."/>
        </authorList>
    </citation>
    <scope>NUCLEOTIDE SEQUENCE [LARGE SCALE GENOMIC DNA]</scope>
    <source>
        <strain evidence="3 4">HDW12A</strain>
    </source>
</reference>
<dbReference type="Proteomes" id="UP000502035">
    <property type="component" value="Chromosome"/>
</dbReference>
<keyword evidence="2" id="KW-1133">Transmembrane helix</keyword>
<proteinExistence type="predicted"/>
<keyword evidence="2" id="KW-0472">Membrane</keyword>
<sequence length="138" mass="14624">MTGHRRQRSALVLATLFAVIFGVFAMHSLTSHERGHAGHAALPLAAEAADRGHHTEPAGTKAPQSADSESPADDDNGSVTELCMALLCLMAALIALALSRGISRGILYIAPRWIGPRIAVLSRSADPPCLHRLSILRC</sequence>
<feature type="region of interest" description="Disordered" evidence="1">
    <location>
        <begin position="46"/>
        <end position="75"/>
    </location>
</feature>
<protein>
    <submittedName>
        <fullName evidence="3">Uncharacterized protein</fullName>
    </submittedName>
</protein>
<gene>
    <name evidence="3" type="ORF">G7071_10185</name>
</gene>
<evidence type="ECO:0000256" key="2">
    <source>
        <dbReference type="SAM" id="Phobius"/>
    </source>
</evidence>
<dbReference type="InterPro" id="IPR046151">
    <property type="entry name" value="DUF6153"/>
</dbReference>
<name>A0A6G7YGM2_9ACTN</name>
<dbReference type="RefSeq" id="WP_036491578.1">
    <property type="nucleotide sequence ID" value="NZ_CP049866.1"/>
</dbReference>
<dbReference type="AlphaFoldDB" id="A0A6G7YGM2"/>
<evidence type="ECO:0000313" key="4">
    <source>
        <dbReference type="Proteomes" id="UP000502035"/>
    </source>
</evidence>
<feature type="transmembrane region" description="Helical" evidence="2">
    <location>
        <begin position="79"/>
        <end position="98"/>
    </location>
</feature>
<keyword evidence="2" id="KW-0812">Transmembrane</keyword>
<evidence type="ECO:0000313" key="3">
    <source>
        <dbReference type="EMBL" id="QIK75757.1"/>
    </source>
</evidence>
<dbReference type="EMBL" id="CP049866">
    <property type="protein sequence ID" value="QIK75757.1"/>
    <property type="molecule type" value="Genomic_DNA"/>
</dbReference>
<organism evidence="3 4">
    <name type="scientific">Nocardioides piscis</name>
    <dbReference type="NCBI Taxonomy" id="2714938"/>
    <lineage>
        <taxon>Bacteria</taxon>
        <taxon>Bacillati</taxon>
        <taxon>Actinomycetota</taxon>
        <taxon>Actinomycetes</taxon>
        <taxon>Propionibacteriales</taxon>
        <taxon>Nocardioidaceae</taxon>
        <taxon>Nocardioides</taxon>
    </lineage>
</organism>
<keyword evidence="4" id="KW-1185">Reference proteome</keyword>